<organism evidence="1 2">
    <name type="scientific">Persea americana</name>
    <name type="common">Avocado</name>
    <dbReference type="NCBI Taxonomy" id="3435"/>
    <lineage>
        <taxon>Eukaryota</taxon>
        <taxon>Viridiplantae</taxon>
        <taxon>Streptophyta</taxon>
        <taxon>Embryophyta</taxon>
        <taxon>Tracheophyta</taxon>
        <taxon>Spermatophyta</taxon>
        <taxon>Magnoliopsida</taxon>
        <taxon>Magnoliidae</taxon>
        <taxon>Laurales</taxon>
        <taxon>Lauraceae</taxon>
        <taxon>Persea</taxon>
    </lineage>
</organism>
<accession>A0ACC2M4Z1</accession>
<comment type="caution">
    <text evidence="1">The sequence shown here is derived from an EMBL/GenBank/DDBJ whole genome shotgun (WGS) entry which is preliminary data.</text>
</comment>
<gene>
    <name evidence="1" type="ORF">MRB53_017088</name>
</gene>
<dbReference type="EMBL" id="CM056813">
    <property type="protein sequence ID" value="KAJ8640394.1"/>
    <property type="molecule type" value="Genomic_DNA"/>
</dbReference>
<keyword evidence="2" id="KW-1185">Reference proteome</keyword>
<proteinExistence type="predicted"/>
<protein>
    <submittedName>
        <fullName evidence="1">Uncharacterized protein</fullName>
    </submittedName>
</protein>
<evidence type="ECO:0000313" key="2">
    <source>
        <dbReference type="Proteomes" id="UP001234297"/>
    </source>
</evidence>
<reference evidence="1 2" key="1">
    <citation type="journal article" date="2022" name="Hortic Res">
        <title>A haplotype resolved chromosomal level avocado genome allows analysis of novel avocado genes.</title>
        <authorList>
            <person name="Nath O."/>
            <person name="Fletcher S.J."/>
            <person name="Hayward A."/>
            <person name="Shaw L.M."/>
            <person name="Masouleh A.K."/>
            <person name="Furtado A."/>
            <person name="Henry R.J."/>
            <person name="Mitter N."/>
        </authorList>
    </citation>
    <scope>NUCLEOTIDE SEQUENCE [LARGE SCALE GENOMIC DNA]</scope>
    <source>
        <strain evidence="2">cv. Hass</strain>
    </source>
</reference>
<name>A0ACC2M4Z1_PERAE</name>
<sequence length="79" mass="9061">MGVRESGMGGEVMEEMPCVSTRGEWFLYKYGKGEEVKIVYVCHGSFLPPAEFVRESLLLSHPLYKKKNEEEPHQNGVER</sequence>
<evidence type="ECO:0000313" key="1">
    <source>
        <dbReference type="EMBL" id="KAJ8640394.1"/>
    </source>
</evidence>
<dbReference type="Proteomes" id="UP001234297">
    <property type="component" value="Chromosome 5"/>
</dbReference>